<gene>
    <name evidence="2" type="ORF">CCUR1050_LOCUS10283</name>
</gene>
<accession>A0A7S0QIE3</accession>
<dbReference type="EMBL" id="HBEZ01018676">
    <property type="protein sequence ID" value="CAD8632602.1"/>
    <property type="molecule type" value="Transcribed_RNA"/>
</dbReference>
<evidence type="ECO:0000256" key="1">
    <source>
        <dbReference type="SAM" id="MobiDB-lite"/>
    </source>
</evidence>
<proteinExistence type="predicted"/>
<protein>
    <recommendedName>
        <fullName evidence="3">Cyclin</fullName>
    </recommendedName>
</protein>
<dbReference type="AlphaFoldDB" id="A0A7S0QIE3"/>
<dbReference type="PANTHER" id="PTHR15615:SF108">
    <property type="entry name" value="PROTEIN CNPPD1"/>
    <property type="match status" value="1"/>
</dbReference>
<dbReference type="Gene3D" id="1.10.472.10">
    <property type="entry name" value="Cyclin-like"/>
    <property type="match status" value="1"/>
</dbReference>
<dbReference type="GO" id="GO:0019901">
    <property type="term" value="F:protein kinase binding"/>
    <property type="evidence" value="ECO:0007669"/>
    <property type="project" value="InterPro"/>
</dbReference>
<reference evidence="2" key="1">
    <citation type="submission" date="2021-01" db="EMBL/GenBank/DDBJ databases">
        <authorList>
            <person name="Corre E."/>
            <person name="Pelletier E."/>
            <person name="Niang G."/>
            <person name="Scheremetjew M."/>
            <person name="Finn R."/>
            <person name="Kale V."/>
            <person name="Holt S."/>
            <person name="Cochrane G."/>
            <person name="Meng A."/>
            <person name="Brown T."/>
            <person name="Cohen L."/>
        </authorList>
    </citation>
    <scope>NUCLEOTIDE SEQUENCE</scope>
    <source>
        <strain evidence="2">CCAP979/52</strain>
    </source>
</reference>
<evidence type="ECO:0000313" key="2">
    <source>
        <dbReference type="EMBL" id="CAD8632602.1"/>
    </source>
</evidence>
<dbReference type="InterPro" id="IPR013922">
    <property type="entry name" value="Cyclin_PHO80-like"/>
</dbReference>
<evidence type="ECO:0008006" key="3">
    <source>
        <dbReference type="Google" id="ProtNLM"/>
    </source>
</evidence>
<sequence length="330" mass="35767">MSQPVPDATEHSHQALTEIMKADAARQEPLTSVIGAMLEETVIRNDLKQKQSSLPAFTGRRPPLSASAFVARIAKYSGASPCCYAIGLIYLERMKKRDTGLYLNSTNFQRLFLVSTMTAAKFLDDFYYSNKHWAQIGGITTQEINRLELEFLFRMGFSLHMQREEYDWYAEELLSRVDCTSTRDCHDKENGVQDNRQAAGAAGGQVAVNVQAGAGPMHVAGRSSNPSPEDPDAFLSTHTTPKSSASQMHEPKQQAGVQQMGMSVLPPGPAPPMPHIPGHAVEMHARVAYPVHGSVGAVQPGPGMVHPAVGAAMPMAYHAGGLAQAPLVYL</sequence>
<dbReference type="InterPro" id="IPR036915">
    <property type="entry name" value="Cyclin-like_sf"/>
</dbReference>
<dbReference type="CDD" id="cd20558">
    <property type="entry name" value="CYCLIN_ScPCL7-like"/>
    <property type="match status" value="1"/>
</dbReference>
<dbReference type="PANTHER" id="PTHR15615">
    <property type="match status" value="1"/>
</dbReference>
<feature type="compositionally biased region" description="Polar residues" evidence="1">
    <location>
        <begin position="236"/>
        <end position="247"/>
    </location>
</feature>
<dbReference type="SUPFAM" id="SSF47954">
    <property type="entry name" value="Cyclin-like"/>
    <property type="match status" value="1"/>
</dbReference>
<name>A0A7S0QIE3_9CRYP</name>
<dbReference type="Pfam" id="PF08613">
    <property type="entry name" value="Cyclin"/>
    <property type="match status" value="1"/>
</dbReference>
<organism evidence="2">
    <name type="scientific">Cryptomonas curvata</name>
    <dbReference type="NCBI Taxonomy" id="233186"/>
    <lineage>
        <taxon>Eukaryota</taxon>
        <taxon>Cryptophyceae</taxon>
        <taxon>Cryptomonadales</taxon>
        <taxon>Cryptomonadaceae</taxon>
        <taxon>Cryptomonas</taxon>
    </lineage>
</organism>
<feature type="region of interest" description="Disordered" evidence="1">
    <location>
        <begin position="216"/>
        <end position="254"/>
    </location>
</feature>